<dbReference type="SMART" id="SM00347">
    <property type="entry name" value="HTH_MARR"/>
    <property type="match status" value="1"/>
</dbReference>
<dbReference type="GO" id="GO:0003700">
    <property type="term" value="F:DNA-binding transcription factor activity"/>
    <property type="evidence" value="ECO:0007669"/>
    <property type="project" value="InterPro"/>
</dbReference>
<dbReference type="PROSITE" id="PS50995">
    <property type="entry name" value="HTH_MARR_2"/>
    <property type="match status" value="1"/>
</dbReference>
<evidence type="ECO:0000313" key="2">
    <source>
        <dbReference type="EMBL" id="NKE66127.1"/>
    </source>
</evidence>
<dbReference type="EMBL" id="VTOX01000003">
    <property type="protein sequence ID" value="NKE66127.1"/>
    <property type="molecule type" value="Genomic_DNA"/>
</dbReference>
<reference evidence="2 3" key="1">
    <citation type="journal article" date="2020" name="Nature">
        <title>Bacterial chemolithoautotrophy via manganese oxidation.</title>
        <authorList>
            <person name="Yu H."/>
            <person name="Leadbetter J.R."/>
        </authorList>
    </citation>
    <scope>NUCLEOTIDE SEQUENCE [LARGE SCALE GENOMIC DNA]</scope>
    <source>
        <strain evidence="2 3">RBP-1</strain>
    </source>
</reference>
<dbReference type="PANTHER" id="PTHR33164">
    <property type="entry name" value="TRANSCRIPTIONAL REGULATOR, MARR FAMILY"/>
    <property type="match status" value="1"/>
</dbReference>
<evidence type="ECO:0000313" key="3">
    <source>
        <dbReference type="Proteomes" id="UP000521868"/>
    </source>
</evidence>
<keyword evidence="3" id="KW-1185">Reference proteome</keyword>
<organism evidence="2 3">
    <name type="scientific">Ramlibacter lithotrophicus</name>
    <dbReference type="NCBI Taxonomy" id="2606681"/>
    <lineage>
        <taxon>Bacteria</taxon>
        <taxon>Pseudomonadati</taxon>
        <taxon>Pseudomonadota</taxon>
        <taxon>Betaproteobacteria</taxon>
        <taxon>Burkholderiales</taxon>
        <taxon>Comamonadaceae</taxon>
        <taxon>Ramlibacter</taxon>
    </lineage>
</organism>
<feature type="domain" description="HTH marR-type" evidence="1">
    <location>
        <begin position="26"/>
        <end position="158"/>
    </location>
</feature>
<proteinExistence type="predicted"/>
<evidence type="ECO:0000259" key="1">
    <source>
        <dbReference type="PROSITE" id="PS50995"/>
    </source>
</evidence>
<dbReference type="Proteomes" id="UP000521868">
    <property type="component" value="Unassembled WGS sequence"/>
</dbReference>
<dbReference type="InterPro" id="IPR039422">
    <property type="entry name" value="MarR/SlyA-like"/>
</dbReference>
<dbReference type="RefSeq" id="WP_168107257.1">
    <property type="nucleotide sequence ID" value="NZ_VTOX01000003.1"/>
</dbReference>
<comment type="caution">
    <text evidence="2">The sequence shown here is derived from an EMBL/GenBank/DDBJ whole genome shotgun (WGS) entry which is preliminary data.</text>
</comment>
<sequence length="174" mass="18317">MPAAKKPAPSAAPPLPAAAARRRESAARVLRQFRIVFNAVKSHFRAVEKKAGVAGAQLWALSAIHESPGLGMNELAAAMDVHQSTASNLVRALAAQGLVVVRKDAADRRTVQLHVLPAGVRVLRRAPGPFAGVLPAALADLDPRTLRRLEQDLAKLIATLDVDEEAGSIPLGDA</sequence>
<gene>
    <name evidence="2" type="ORF">RAMLITH_09880</name>
</gene>
<dbReference type="PANTHER" id="PTHR33164:SF43">
    <property type="entry name" value="HTH-TYPE TRANSCRIPTIONAL REPRESSOR YETL"/>
    <property type="match status" value="1"/>
</dbReference>
<dbReference type="GO" id="GO:0006950">
    <property type="term" value="P:response to stress"/>
    <property type="evidence" value="ECO:0007669"/>
    <property type="project" value="TreeGrafter"/>
</dbReference>
<accession>A0A7X6DFE6</accession>
<dbReference type="Pfam" id="PF12802">
    <property type="entry name" value="MarR_2"/>
    <property type="match status" value="1"/>
</dbReference>
<dbReference type="InterPro" id="IPR036390">
    <property type="entry name" value="WH_DNA-bd_sf"/>
</dbReference>
<dbReference type="SUPFAM" id="SSF46785">
    <property type="entry name" value="Winged helix' DNA-binding domain"/>
    <property type="match status" value="1"/>
</dbReference>
<protein>
    <submittedName>
        <fullName evidence="2">Winged helix-turn-helix transcriptional regulator</fullName>
    </submittedName>
</protein>
<dbReference type="InterPro" id="IPR000835">
    <property type="entry name" value="HTH_MarR-typ"/>
</dbReference>
<dbReference type="AlphaFoldDB" id="A0A7X6DFE6"/>
<dbReference type="InterPro" id="IPR036388">
    <property type="entry name" value="WH-like_DNA-bd_sf"/>
</dbReference>
<name>A0A7X6DFE6_9BURK</name>
<dbReference type="Gene3D" id="1.10.10.10">
    <property type="entry name" value="Winged helix-like DNA-binding domain superfamily/Winged helix DNA-binding domain"/>
    <property type="match status" value="1"/>
</dbReference>